<evidence type="ECO:0000256" key="4">
    <source>
        <dbReference type="ARBA" id="ARBA00022821"/>
    </source>
</evidence>
<proteinExistence type="predicted"/>
<dbReference type="SUPFAM" id="SSF52047">
    <property type="entry name" value="RNI-like"/>
    <property type="match status" value="1"/>
</dbReference>
<keyword evidence="1" id="KW-0433">Leucine-rich repeat</keyword>
<evidence type="ECO:0000256" key="5">
    <source>
        <dbReference type="ARBA" id="ARBA00022840"/>
    </source>
</evidence>
<gene>
    <name evidence="9" type="ORF">VNO77_31975</name>
</gene>
<dbReference type="Gene3D" id="1.20.5.4130">
    <property type="match status" value="1"/>
</dbReference>
<sequence>MAEALLGFVVENLVSFVRNEFVTISEIKKKVKELQPTLKLIRAALDDAEEKQFTKKLVKVWLQQLKDAVYVLDDILDECSIESHRLGGLSAFNPKNIMFSHGIGSRLKEITRRLDQIAEDRIKLGLRDCVGERPSEVAEWRETSSNIGQHQVHGRDGDKEKIVEFLLSQARGSDFLSIYPIVGLGGMGKTTLAQLVYNDERVSSHFDKTIWVCVSENFSIKRILCSILASIAEQKSDAWDLDVLEREVKAKLKNKSYLLVLDDVWNRSEALQFGLSNEKWNKLKSVLSSGSKDIEKDDCSGDISFKMHDLVHDLAQSVMGKECMCFENVNMIDLSENTHHVGFSPDDRLSFDKGFFKKVESLRTLYQFETYNNCISTCFAKHCPLRALSIACYELPSFQNLVHLRYLELDGSSFEIQTLPHSICGLRKLEILKVINFHGLKCLPNHLSCLQNLRHLIIRKCPHLSHMFPNIGKLSCLRTLSIYIVSSEQGHSLTELQNLKLGGKLKIKGLGNVGSIQEAEQANLSSKKDLRRLVLCWDSSDQTVPSATHAEQVFEALQPHSSLKKLAIYNYQGFHLPRWFKILNNLVVLKFVDCKNCEQLPSFGKLPCLRKLKIRLIDGVQYIDDECYDGVAFPALKELILEGLPKLERLLKVERGNMFPSLSELSIEGCQRLVLPWLPSVERLEVNEFSYELPRSISGFYALTFLDLDGCSDLTSFPDGMWRNLTCLKSLRIWNFPDLKELPYELFHLNTLEDLVIGHCPALECLPEQIWEGLHSLQTFFISSCDGLRSLPEALRYLSSLEVLTITDCATLTERWDPLTQELDLELNPHTCGSFDASLSLFKLKLIARGHVIFTDKYFPIYTKTCRGDHPYRSRGQIPNLTSLKISETLYLLPEFAAKNSVSLGFFKLALEAACEKNIEQAQVSESILQLPEQGLDPVMMKSSSTLYMNDCIMRDFTPF</sequence>
<accession>A0AAN9Q4U9</accession>
<comment type="caution">
    <text evidence="9">The sequence shown here is derived from an EMBL/GenBank/DDBJ whole genome shotgun (WGS) entry which is preliminary data.</text>
</comment>
<dbReference type="PANTHER" id="PTHR36766:SF42">
    <property type="entry name" value="NB-ARC DOMAIN DISEASE RESISTANCE PROTEIN"/>
    <property type="match status" value="1"/>
</dbReference>
<dbReference type="GO" id="GO:0043531">
    <property type="term" value="F:ADP binding"/>
    <property type="evidence" value="ECO:0007669"/>
    <property type="project" value="InterPro"/>
</dbReference>
<evidence type="ECO:0000256" key="1">
    <source>
        <dbReference type="ARBA" id="ARBA00022614"/>
    </source>
</evidence>
<dbReference type="Pfam" id="PF18052">
    <property type="entry name" value="Rx_N"/>
    <property type="match status" value="1"/>
</dbReference>
<dbReference type="EMBL" id="JAYMYQ010000007">
    <property type="protein sequence ID" value="KAK7321379.1"/>
    <property type="molecule type" value="Genomic_DNA"/>
</dbReference>
<dbReference type="SUPFAM" id="SSF52540">
    <property type="entry name" value="P-loop containing nucleoside triphosphate hydrolases"/>
    <property type="match status" value="1"/>
</dbReference>
<dbReference type="SUPFAM" id="SSF52058">
    <property type="entry name" value="L domain-like"/>
    <property type="match status" value="1"/>
</dbReference>
<feature type="domain" description="Disease resistance N-terminal" evidence="7">
    <location>
        <begin position="6"/>
        <end position="87"/>
    </location>
</feature>
<dbReference type="InterPro" id="IPR002182">
    <property type="entry name" value="NB-ARC"/>
</dbReference>
<keyword evidence="2" id="KW-0677">Repeat</keyword>
<dbReference type="PANTHER" id="PTHR36766">
    <property type="entry name" value="PLANT BROAD-SPECTRUM MILDEW RESISTANCE PROTEIN RPW8"/>
    <property type="match status" value="1"/>
</dbReference>
<dbReference type="CDD" id="cd14798">
    <property type="entry name" value="RX-CC_like"/>
    <property type="match status" value="1"/>
</dbReference>
<dbReference type="Pfam" id="PF00931">
    <property type="entry name" value="NB-ARC"/>
    <property type="match status" value="1"/>
</dbReference>
<dbReference type="AlphaFoldDB" id="A0AAN9Q4U9"/>
<dbReference type="Proteomes" id="UP001367508">
    <property type="component" value="Unassembled WGS sequence"/>
</dbReference>
<dbReference type="GO" id="GO:0051707">
    <property type="term" value="P:response to other organism"/>
    <property type="evidence" value="ECO:0007669"/>
    <property type="project" value="UniProtKB-ARBA"/>
</dbReference>
<dbReference type="Gene3D" id="3.80.10.10">
    <property type="entry name" value="Ribonuclease Inhibitor"/>
    <property type="match status" value="2"/>
</dbReference>
<feature type="domain" description="R13L1/DRL21-like LRR repeat region" evidence="8">
    <location>
        <begin position="493"/>
        <end position="615"/>
    </location>
</feature>
<protein>
    <submittedName>
        <fullName evidence="9">Uncharacterized protein</fullName>
    </submittedName>
</protein>
<evidence type="ECO:0000256" key="3">
    <source>
        <dbReference type="ARBA" id="ARBA00022741"/>
    </source>
</evidence>
<keyword evidence="4" id="KW-0611">Plant defense</keyword>
<dbReference type="PRINTS" id="PR00364">
    <property type="entry name" value="DISEASERSIST"/>
</dbReference>
<dbReference type="GO" id="GO:0006952">
    <property type="term" value="P:defense response"/>
    <property type="evidence" value="ECO:0007669"/>
    <property type="project" value="UniProtKB-KW"/>
</dbReference>
<dbReference type="InterPro" id="IPR056789">
    <property type="entry name" value="LRR_R13L1-DRL21"/>
</dbReference>
<name>A0AAN9Q4U9_CANGL</name>
<reference evidence="9 10" key="1">
    <citation type="submission" date="2024-01" db="EMBL/GenBank/DDBJ databases">
        <title>The genomes of 5 underutilized Papilionoideae crops provide insights into root nodulation and disease resistanc.</title>
        <authorList>
            <person name="Jiang F."/>
        </authorList>
    </citation>
    <scope>NUCLEOTIDE SEQUENCE [LARGE SCALE GENOMIC DNA]</scope>
    <source>
        <strain evidence="9">LVBAO_FW01</strain>
        <tissue evidence="9">Leaves</tissue>
    </source>
</reference>
<feature type="domain" description="NB-ARC" evidence="6">
    <location>
        <begin position="157"/>
        <end position="294"/>
    </location>
</feature>
<evidence type="ECO:0000313" key="9">
    <source>
        <dbReference type="EMBL" id="KAK7321379.1"/>
    </source>
</evidence>
<evidence type="ECO:0000259" key="7">
    <source>
        <dbReference type="Pfam" id="PF18052"/>
    </source>
</evidence>
<evidence type="ECO:0000313" key="10">
    <source>
        <dbReference type="Proteomes" id="UP001367508"/>
    </source>
</evidence>
<keyword evidence="5" id="KW-0067">ATP-binding</keyword>
<keyword evidence="10" id="KW-1185">Reference proteome</keyword>
<dbReference type="Gene3D" id="3.40.50.300">
    <property type="entry name" value="P-loop containing nucleotide triphosphate hydrolases"/>
    <property type="match status" value="1"/>
</dbReference>
<evidence type="ECO:0000256" key="2">
    <source>
        <dbReference type="ARBA" id="ARBA00022737"/>
    </source>
</evidence>
<evidence type="ECO:0000259" key="8">
    <source>
        <dbReference type="Pfam" id="PF25019"/>
    </source>
</evidence>
<keyword evidence="3" id="KW-0547">Nucleotide-binding</keyword>
<dbReference type="InterPro" id="IPR027417">
    <property type="entry name" value="P-loop_NTPase"/>
</dbReference>
<dbReference type="InterPro" id="IPR038005">
    <property type="entry name" value="RX-like_CC"/>
</dbReference>
<dbReference type="GO" id="GO:0005524">
    <property type="term" value="F:ATP binding"/>
    <property type="evidence" value="ECO:0007669"/>
    <property type="project" value="UniProtKB-KW"/>
</dbReference>
<dbReference type="InterPro" id="IPR041118">
    <property type="entry name" value="Rx_N"/>
</dbReference>
<dbReference type="Pfam" id="PF25019">
    <property type="entry name" value="LRR_R13L1-DRL21"/>
    <property type="match status" value="1"/>
</dbReference>
<organism evidence="9 10">
    <name type="scientific">Canavalia gladiata</name>
    <name type="common">Sword bean</name>
    <name type="synonym">Dolichos gladiatus</name>
    <dbReference type="NCBI Taxonomy" id="3824"/>
    <lineage>
        <taxon>Eukaryota</taxon>
        <taxon>Viridiplantae</taxon>
        <taxon>Streptophyta</taxon>
        <taxon>Embryophyta</taxon>
        <taxon>Tracheophyta</taxon>
        <taxon>Spermatophyta</taxon>
        <taxon>Magnoliopsida</taxon>
        <taxon>eudicotyledons</taxon>
        <taxon>Gunneridae</taxon>
        <taxon>Pentapetalae</taxon>
        <taxon>rosids</taxon>
        <taxon>fabids</taxon>
        <taxon>Fabales</taxon>
        <taxon>Fabaceae</taxon>
        <taxon>Papilionoideae</taxon>
        <taxon>50 kb inversion clade</taxon>
        <taxon>NPAAA clade</taxon>
        <taxon>indigoferoid/millettioid clade</taxon>
        <taxon>Phaseoleae</taxon>
        <taxon>Canavalia</taxon>
    </lineage>
</organism>
<dbReference type="InterPro" id="IPR032675">
    <property type="entry name" value="LRR_dom_sf"/>
</dbReference>
<evidence type="ECO:0000259" key="6">
    <source>
        <dbReference type="Pfam" id="PF00931"/>
    </source>
</evidence>